<dbReference type="InterPro" id="IPR036291">
    <property type="entry name" value="NAD(P)-bd_dom_sf"/>
</dbReference>
<dbReference type="PANTHER" id="PTHR43249">
    <property type="entry name" value="UDP-N-ACETYL-2-AMINO-2-DEOXY-D-GLUCURONATE OXIDASE"/>
    <property type="match status" value="1"/>
</dbReference>
<dbReference type="Gene3D" id="3.30.360.10">
    <property type="entry name" value="Dihydrodipicolinate Reductase, domain 2"/>
    <property type="match status" value="1"/>
</dbReference>
<name>A0A3Q8X841_9BACL</name>
<feature type="domain" description="Gfo/Idh/MocA-like oxidoreductase N-terminal" evidence="1">
    <location>
        <begin position="4"/>
        <end position="122"/>
    </location>
</feature>
<evidence type="ECO:0000259" key="1">
    <source>
        <dbReference type="Pfam" id="PF01408"/>
    </source>
</evidence>
<keyword evidence="4" id="KW-1185">Reference proteome</keyword>
<evidence type="ECO:0000259" key="2">
    <source>
        <dbReference type="Pfam" id="PF22725"/>
    </source>
</evidence>
<dbReference type="GO" id="GO:0000166">
    <property type="term" value="F:nucleotide binding"/>
    <property type="evidence" value="ECO:0007669"/>
    <property type="project" value="InterPro"/>
</dbReference>
<feature type="domain" description="GFO/IDH/MocA-like oxidoreductase" evidence="2">
    <location>
        <begin position="133"/>
        <end position="276"/>
    </location>
</feature>
<dbReference type="RefSeq" id="WP_126018458.1">
    <property type="nucleotide sequence ID" value="NZ_CP034437.1"/>
</dbReference>
<dbReference type="SUPFAM" id="SSF51735">
    <property type="entry name" value="NAD(P)-binding Rossmann-fold domains"/>
    <property type="match status" value="1"/>
</dbReference>
<protein>
    <submittedName>
        <fullName evidence="3">Gfo/Idh/MocA family oxidoreductase</fullName>
    </submittedName>
</protein>
<dbReference type="EMBL" id="CP034437">
    <property type="protein sequence ID" value="AZN42596.1"/>
    <property type="molecule type" value="Genomic_DNA"/>
</dbReference>
<dbReference type="InterPro" id="IPR055170">
    <property type="entry name" value="GFO_IDH_MocA-like_dom"/>
</dbReference>
<sequence length="357" mass="38902">MRTIKVGVVGIGAIAHIFHLPNYKNHSQVELAAVADIDFGRAQQAAEQWGAVAYKSAEAMFREAGLDAVSICTFNASHAELAIAALEAGLDVLVEKPMTATAEEAERLVQTAERTGRILMVGMSSRYRYDVSALKGIVDSGELGDIYFAKARIIRRRGVPKGWFTSKELSGGGPMMDIGVHALDAVWWLMGMPEPDNVLGKLFHRIAPYETKGNGFYEAASTDNKVEPAIYDVEDFGTAYITFENGTALTVEASWAANGAQDDAMKIELYGTKGGVSLDPLFLFKESNLVPVESRLQVESNDYYKDEIDHFVQCVIRREQPLSGARQGLTIMRILDAIRISSETNSAAKAKAASAIQ</sequence>
<dbReference type="Gene3D" id="3.40.50.720">
    <property type="entry name" value="NAD(P)-binding Rossmann-like Domain"/>
    <property type="match status" value="1"/>
</dbReference>
<proteinExistence type="predicted"/>
<dbReference type="KEGG" id="palb:EJC50_25075"/>
<dbReference type="Pfam" id="PF01408">
    <property type="entry name" value="GFO_IDH_MocA"/>
    <property type="match status" value="1"/>
</dbReference>
<gene>
    <name evidence="3" type="ORF">EJC50_25075</name>
</gene>
<dbReference type="SUPFAM" id="SSF55347">
    <property type="entry name" value="Glyceraldehyde-3-phosphate dehydrogenase-like, C-terminal domain"/>
    <property type="match status" value="1"/>
</dbReference>
<evidence type="ECO:0000313" key="4">
    <source>
        <dbReference type="Proteomes" id="UP000272528"/>
    </source>
</evidence>
<accession>A0A3Q8X841</accession>
<evidence type="ECO:0000313" key="3">
    <source>
        <dbReference type="EMBL" id="AZN42596.1"/>
    </source>
</evidence>
<organism evidence="3 4">
    <name type="scientific">Paenibacillus albus</name>
    <dbReference type="NCBI Taxonomy" id="2495582"/>
    <lineage>
        <taxon>Bacteria</taxon>
        <taxon>Bacillati</taxon>
        <taxon>Bacillota</taxon>
        <taxon>Bacilli</taxon>
        <taxon>Bacillales</taxon>
        <taxon>Paenibacillaceae</taxon>
        <taxon>Paenibacillus</taxon>
    </lineage>
</organism>
<dbReference type="InterPro" id="IPR000683">
    <property type="entry name" value="Gfo/Idh/MocA-like_OxRdtase_N"/>
</dbReference>
<dbReference type="PANTHER" id="PTHR43249:SF1">
    <property type="entry name" value="D-GLUCOSIDE 3-DEHYDROGENASE"/>
    <property type="match status" value="1"/>
</dbReference>
<dbReference type="OrthoDB" id="9815825at2"/>
<dbReference type="AlphaFoldDB" id="A0A3Q8X841"/>
<dbReference type="InterPro" id="IPR052515">
    <property type="entry name" value="Gfo/Idh/MocA_Oxidoreductase"/>
</dbReference>
<dbReference type="Pfam" id="PF22725">
    <property type="entry name" value="GFO_IDH_MocA_C3"/>
    <property type="match status" value="1"/>
</dbReference>
<reference evidence="4" key="1">
    <citation type="submission" date="2018-12" db="EMBL/GenBank/DDBJ databases">
        <title>Genome sequence of Peanibacillus sp.</title>
        <authorList>
            <person name="Subramani G."/>
            <person name="Srinivasan S."/>
            <person name="Kim M.K."/>
        </authorList>
    </citation>
    <scope>NUCLEOTIDE SEQUENCE [LARGE SCALE GENOMIC DNA]</scope>
    <source>
        <strain evidence="4">18JY67-1</strain>
    </source>
</reference>
<dbReference type="Proteomes" id="UP000272528">
    <property type="component" value="Chromosome"/>
</dbReference>